<evidence type="ECO:0000313" key="4">
    <source>
        <dbReference type="Proteomes" id="UP000327044"/>
    </source>
</evidence>
<dbReference type="InterPro" id="IPR036047">
    <property type="entry name" value="F-box-like_dom_sf"/>
</dbReference>
<dbReference type="SUPFAM" id="SSF52047">
    <property type="entry name" value="RNI-like"/>
    <property type="match status" value="1"/>
</dbReference>
<dbReference type="PANTHER" id="PTHR38926:SF5">
    <property type="entry name" value="F-BOX AND LEUCINE-RICH REPEAT PROTEIN 6"/>
    <property type="match status" value="1"/>
</dbReference>
<name>A0A5N4AMD7_PHOPY</name>
<dbReference type="EMBL" id="VVIM01000006">
    <property type="protein sequence ID" value="KAB0798474.1"/>
    <property type="molecule type" value="Genomic_DNA"/>
</dbReference>
<sequence>MSQTSCRSSSSPTWYHNLPSEILVRIFEHLEESEIRKSVMLVCRQWKFAATRPVLWKKLHIYGERVPTNFICQRIRCLPYLTTIHLREISEPAFIIRQIMRWLPKLKHFTLRNSGTVSETVLRNLIQRCRQLETLDISGTTFRGCKFYEEIAGLMNLRHINLSKNYSLNINNFMTALVNCHKLEELKVTTVLSDKETGRLSDTHVLFIISNFANNLTGLGLDASSLTDFSFKVVTQCTKLKTLSLHNARNLSPEVLLRIWKSLQNLNTLKVREANQIDGSTIAELFNSNRENLLRVTSIDLTGCWKINDAGIAAIANCRELERLRLKGCKSIQSLRPIRDSCTKLKKLNIAFCINLDPWTILPLPEKLNKLILDKSSRFSPIRHSMFAYDHVMVKVCLSEYNRSMENYTCH</sequence>
<keyword evidence="1" id="KW-0833">Ubl conjugation pathway</keyword>
<dbReference type="InParanoid" id="A0A5N4AMD7"/>
<organism evidence="3 4">
    <name type="scientific">Photinus pyralis</name>
    <name type="common">Common eastern firefly</name>
    <name type="synonym">Lampyris pyralis</name>
    <dbReference type="NCBI Taxonomy" id="7054"/>
    <lineage>
        <taxon>Eukaryota</taxon>
        <taxon>Metazoa</taxon>
        <taxon>Ecdysozoa</taxon>
        <taxon>Arthropoda</taxon>
        <taxon>Hexapoda</taxon>
        <taxon>Insecta</taxon>
        <taxon>Pterygota</taxon>
        <taxon>Neoptera</taxon>
        <taxon>Endopterygota</taxon>
        <taxon>Coleoptera</taxon>
        <taxon>Polyphaga</taxon>
        <taxon>Elateriformia</taxon>
        <taxon>Elateroidea</taxon>
        <taxon>Lampyridae</taxon>
        <taxon>Lampyrinae</taxon>
        <taxon>Photinus</taxon>
    </lineage>
</organism>
<dbReference type="Gene3D" id="3.80.10.10">
    <property type="entry name" value="Ribonuclease Inhibitor"/>
    <property type="match status" value="2"/>
</dbReference>
<dbReference type="SUPFAM" id="SSF81383">
    <property type="entry name" value="F-box domain"/>
    <property type="match status" value="1"/>
</dbReference>
<accession>A0A5N4AMD7</accession>
<feature type="domain" description="F-box" evidence="2">
    <location>
        <begin position="12"/>
        <end position="59"/>
    </location>
</feature>
<dbReference type="InterPro" id="IPR006553">
    <property type="entry name" value="Leu-rich_rpt_Cys-con_subtyp"/>
</dbReference>
<evidence type="ECO:0000256" key="1">
    <source>
        <dbReference type="ARBA" id="ARBA00022786"/>
    </source>
</evidence>
<dbReference type="InterPro" id="IPR001810">
    <property type="entry name" value="F-box_dom"/>
</dbReference>
<dbReference type="InterPro" id="IPR032675">
    <property type="entry name" value="LRR_dom_sf"/>
</dbReference>
<evidence type="ECO:0000259" key="2">
    <source>
        <dbReference type="PROSITE" id="PS50181"/>
    </source>
</evidence>
<evidence type="ECO:0000313" key="3">
    <source>
        <dbReference type="EMBL" id="KAB0798474.1"/>
    </source>
</evidence>
<dbReference type="SMART" id="SM00256">
    <property type="entry name" value="FBOX"/>
    <property type="match status" value="1"/>
</dbReference>
<dbReference type="OrthoDB" id="10257471at2759"/>
<protein>
    <recommendedName>
        <fullName evidence="2">F-box domain-containing protein</fullName>
    </recommendedName>
</protein>
<keyword evidence="4" id="KW-1185">Reference proteome</keyword>
<reference evidence="3 4" key="1">
    <citation type="journal article" date="2018" name="Elife">
        <title>Firefly genomes illuminate parallel origins of bioluminescence in beetles.</title>
        <authorList>
            <person name="Fallon T.R."/>
            <person name="Lower S.E."/>
            <person name="Chang C.H."/>
            <person name="Bessho-Uehara M."/>
            <person name="Martin G.J."/>
            <person name="Bewick A.J."/>
            <person name="Behringer M."/>
            <person name="Debat H.J."/>
            <person name="Wong I."/>
            <person name="Day J.C."/>
            <person name="Suvorov A."/>
            <person name="Silva C.J."/>
            <person name="Stanger-Hall K.F."/>
            <person name="Hall D.W."/>
            <person name="Schmitz R.J."/>
            <person name="Nelson D.R."/>
            <person name="Lewis S.M."/>
            <person name="Shigenobu S."/>
            <person name="Bybee S.M."/>
            <person name="Larracuente A.M."/>
            <person name="Oba Y."/>
            <person name="Weng J.K."/>
        </authorList>
    </citation>
    <scope>NUCLEOTIDE SEQUENCE [LARGE SCALE GENOMIC DNA]</scope>
    <source>
        <strain evidence="3">1611_PpyrPB1</strain>
        <tissue evidence="3">Whole body</tissue>
    </source>
</reference>
<dbReference type="AlphaFoldDB" id="A0A5N4AMD7"/>
<proteinExistence type="predicted"/>
<dbReference type="SMART" id="SM00367">
    <property type="entry name" value="LRR_CC"/>
    <property type="match status" value="5"/>
</dbReference>
<gene>
    <name evidence="3" type="ORF">PPYR_09467</name>
</gene>
<dbReference type="Pfam" id="PF12937">
    <property type="entry name" value="F-box-like"/>
    <property type="match status" value="1"/>
</dbReference>
<comment type="caution">
    <text evidence="3">The sequence shown here is derived from an EMBL/GenBank/DDBJ whole genome shotgun (WGS) entry which is preliminary data.</text>
</comment>
<dbReference type="PROSITE" id="PS50181">
    <property type="entry name" value="FBOX"/>
    <property type="match status" value="1"/>
</dbReference>
<dbReference type="Proteomes" id="UP000327044">
    <property type="component" value="Unassembled WGS sequence"/>
</dbReference>
<dbReference type="PANTHER" id="PTHR38926">
    <property type="entry name" value="F-BOX DOMAIN CONTAINING PROTEIN, EXPRESSED"/>
    <property type="match status" value="1"/>
</dbReference>